<name>A0A6G7PWH7_9BACT</name>
<dbReference type="Gene3D" id="1.10.287.950">
    <property type="entry name" value="Methyl-accepting chemotaxis protein"/>
    <property type="match status" value="1"/>
</dbReference>
<evidence type="ECO:0000256" key="2">
    <source>
        <dbReference type="ARBA" id="ARBA00022519"/>
    </source>
</evidence>
<dbReference type="GO" id="GO:0005886">
    <property type="term" value="C:plasma membrane"/>
    <property type="evidence" value="ECO:0007669"/>
    <property type="project" value="UniProtKB-SubCell"/>
</dbReference>
<keyword evidence="3" id="KW-0807">Transducer</keyword>
<keyword evidence="2" id="KW-1003">Cell membrane</keyword>
<dbReference type="PROSITE" id="PS50885">
    <property type="entry name" value="HAMP"/>
    <property type="match status" value="1"/>
</dbReference>
<dbReference type="PROSITE" id="PS50192">
    <property type="entry name" value="T_SNARE"/>
    <property type="match status" value="1"/>
</dbReference>
<protein>
    <submittedName>
        <fullName evidence="5">Uncharacterized protein</fullName>
    </submittedName>
</protein>
<dbReference type="GO" id="GO:0007165">
    <property type="term" value="P:signal transduction"/>
    <property type="evidence" value="ECO:0007669"/>
    <property type="project" value="UniProtKB-KW"/>
</dbReference>
<evidence type="ECO:0000256" key="3">
    <source>
        <dbReference type="ARBA" id="ARBA00023224"/>
    </source>
</evidence>
<sequence>MACFLVYRGSHQVASRISEIQSRHLEVLGLLSSLEKDIIQIQQYLTDVSATRGQNGLQKGFLMAERHYRDLQRRLDTLERLCRLQGDQTCLQTVAELKEEVPPYYQTGRLMARLYVQAGPEKGNPLMIRFDEASQRLTSALRFLLNSEKKRLLQGLEASKRATGRLKLLVGVLVGALLVFFTGSAFLFSRQLSQGLRQGVSLAATMAQGRLTGYLPVKGRDKLGELARALNSVTYSLGQALLTLKVQADSFEGAAKVLKDAGEQVSSEAVNLRETTKEVFQATDQASENLATVASATTEMATAAEEIAQNIAQTARMIEETTTATQKARELIDRLGQGSERIESIIKVIDEIAEQTNLLALNATIEAARAGEAGKGFAVVAGEVKELARQTAEATKEIGQMIRTIQEETREAVESVRHIAQAIDQVNDLAGSVATASEEQTAVVSEIDKSINLSAQRMKEVEEAIKGLVSQAEDFARQAQIVMVSQEAVSEMVSEIRALAAQYEIDPQAIEAAGEGVDDYVRLKAVVLQHFQWREKVLGALLKREIPEVERDPNRCGLGRWLRELHPTPAQQKVLERLIPAHERLHHSVEKIEALIREKSDLQKLLLFLEKEINPLFREVLGNLKELMDLARQKTDR</sequence>
<dbReference type="CDD" id="cd11386">
    <property type="entry name" value="MCP_signal"/>
    <property type="match status" value="1"/>
</dbReference>
<dbReference type="SUPFAM" id="SSF58104">
    <property type="entry name" value="Methyl-accepting chemotaxis protein (MCP) signaling domain"/>
    <property type="match status" value="1"/>
</dbReference>
<dbReference type="KEGG" id="tav:G4V39_06160"/>
<dbReference type="SMART" id="SM00283">
    <property type="entry name" value="MA"/>
    <property type="match status" value="1"/>
</dbReference>
<dbReference type="PANTHER" id="PTHR32089">
    <property type="entry name" value="METHYL-ACCEPTING CHEMOTAXIS PROTEIN MCPB"/>
    <property type="match status" value="1"/>
</dbReference>
<dbReference type="Pfam" id="PF00015">
    <property type="entry name" value="MCPsignal"/>
    <property type="match status" value="1"/>
</dbReference>
<evidence type="ECO:0000256" key="1">
    <source>
        <dbReference type="ARBA" id="ARBA00004429"/>
    </source>
</evidence>
<dbReference type="Gene3D" id="1.20.120.30">
    <property type="entry name" value="Aspartate receptor, ligand-binding domain"/>
    <property type="match status" value="1"/>
</dbReference>
<keyword evidence="6" id="KW-1185">Reference proteome</keyword>
<gene>
    <name evidence="5" type="ORF">G4V39_06160</name>
</gene>
<dbReference type="InterPro" id="IPR000727">
    <property type="entry name" value="T_SNARE_dom"/>
</dbReference>
<dbReference type="PRINTS" id="PR00260">
    <property type="entry name" value="CHEMTRNSDUCR"/>
</dbReference>
<evidence type="ECO:0000313" key="5">
    <source>
        <dbReference type="EMBL" id="QIJ71871.1"/>
    </source>
</evidence>
<dbReference type="Proteomes" id="UP000502179">
    <property type="component" value="Chromosome"/>
</dbReference>
<dbReference type="GO" id="GO:0006935">
    <property type="term" value="P:chemotaxis"/>
    <property type="evidence" value="ECO:0007669"/>
    <property type="project" value="InterPro"/>
</dbReference>
<dbReference type="InterPro" id="IPR004089">
    <property type="entry name" value="MCPsignal_dom"/>
</dbReference>
<dbReference type="RefSeq" id="WP_166032089.1">
    <property type="nucleotide sequence ID" value="NZ_CP048877.1"/>
</dbReference>
<dbReference type="AlphaFoldDB" id="A0A6G7PWH7"/>
<keyword evidence="2" id="KW-0472">Membrane</keyword>
<organism evidence="5 6">
    <name type="scientific">Thermosulfuriphilus ammonigenes</name>
    <dbReference type="NCBI Taxonomy" id="1936021"/>
    <lineage>
        <taxon>Bacteria</taxon>
        <taxon>Pseudomonadati</taxon>
        <taxon>Thermodesulfobacteriota</taxon>
        <taxon>Thermodesulfobacteria</taxon>
        <taxon>Thermodesulfobacteriales</taxon>
        <taxon>Thermodesulfobacteriaceae</taxon>
        <taxon>Thermosulfuriphilus</taxon>
    </lineage>
</organism>
<dbReference type="PANTHER" id="PTHR32089:SF112">
    <property type="entry name" value="LYSOZYME-LIKE PROTEIN-RELATED"/>
    <property type="match status" value="1"/>
</dbReference>
<accession>A0A6G7PWH7</accession>
<proteinExistence type="inferred from homology"/>
<evidence type="ECO:0000256" key="4">
    <source>
        <dbReference type="ARBA" id="ARBA00029447"/>
    </source>
</evidence>
<dbReference type="PROSITE" id="PS50111">
    <property type="entry name" value="CHEMOTAXIS_TRANSDUC_2"/>
    <property type="match status" value="1"/>
</dbReference>
<keyword evidence="2" id="KW-0997">Cell inner membrane</keyword>
<evidence type="ECO:0000313" key="6">
    <source>
        <dbReference type="Proteomes" id="UP000502179"/>
    </source>
</evidence>
<comment type="subcellular location">
    <subcellularLocation>
        <location evidence="1">Cell inner membrane</location>
        <topology evidence="1">Multi-pass membrane protein</topology>
    </subcellularLocation>
</comment>
<dbReference type="CDD" id="cd06225">
    <property type="entry name" value="HAMP"/>
    <property type="match status" value="1"/>
</dbReference>
<dbReference type="InterPro" id="IPR004090">
    <property type="entry name" value="Chemotax_Me-accpt_rcpt"/>
</dbReference>
<reference evidence="5 6" key="1">
    <citation type="submission" date="2020-02" db="EMBL/GenBank/DDBJ databases">
        <title>Genome analysis of Thermosulfuriphilus ammonigenes ST65T, an anaerobic thermophilic chemolithoautotrophic bacterium isolated from a deep-sea hydrothermal vent.</title>
        <authorList>
            <person name="Slobodkina G."/>
            <person name="Allioux M."/>
            <person name="Merkel A."/>
            <person name="Alain K."/>
            <person name="Jebbar M."/>
            <person name="Slobodkin A."/>
        </authorList>
    </citation>
    <scope>NUCLEOTIDE SEQUENCE [LARGE SCALE GENOMIC DNA]</scope>
    <source>
        <strain evidence="5 6">ST65</strain>
    </source>
</reference>
<dbReference type="EMBL" id="CP048877">
    <property type="protein sequence ID" value="QIJ71871.1"/>
    <property type="molecule type" value="Genomic_DNA"/>
</dbReference>
<dbReference type="InterPro" id="IPR003660">
    <property type="entry name" value="HAMP_dom"/>
</dbReference>
<dbReference type="GO" id="GO:0004888">
    <property type="term" value="F:transmembrane signaling receptor activity"/>
    <property type="evidence" value="ECO:0007669"/>
    <property type="project" value="InterPro"/>
</dbReference>
<comment type="similarity">
    <text evidence="4">Belongs to the methyl-accepting chemotaxis (MCP) protein family.</text>
</comment>